<organism evidence="1 2">
    <name type="scientific">Sphingomonas glacialis</name>
    <dbReference type="NCBI Taxonomy" id="658225"/>
    <lineage>
        <taxon>Bacteria</taxon>
        <taxon>Pseudomonadati</taxon>
        <taxon>Pseudomonadota</taxon>
        <taxon>Alphaproteobacteria</taxon>
        <taxon>Sphingomonadales</taxon>
        <taxon>Sphingomonadaceae</taxon>
        <taxon>Sphingomonas</taxon>
    </lineage>
</organism>
<comment type="caution">
    <text evidence="1">The sequence shown here is derived from an EMBL/GenBank/DDBJ whole genome shotgun (WGS) entry which is preliminary data.</text>
</comment>
<name>A0A502FS04_9SPHN</name>
<dbReference type="EMBL" id="RCZC01000004">
    <property type="protein sequence ID" value="TPG52179.1"/>
    <property type="molecule type" value="Genomic_DNA"/>
</dbReference>
<reference evidence="1 2" key="1">
    <citation type="journal article" date="2019" name="Environ. Microbiol.">
        <title>Species interactions and distinct microbial communities in high Arctic permafrost affected cryosols are associated with the CH4 and CO2 gas fluxes.</title>
        <authorList>
            <person name="Altshuler I."/>
            <person name="Hamel J."/>
            <person name="Turney S."/>
            <person name="Magnuson E."/>
            <person name="Levesque R."/>
            <person name="Greer C."/>
            <person name="Whyte L.G."/>
        </authorList>
    </citation>
    <scope>NUCLEOTIDE SEQUENCE [LARGE SCALE GENOMIC DNA]</scope>
    <source>
        <strain evidence="1 2">E6.1</strain>
    </source>
</reference>
<proteinExistence type="predicted"/>
<dbReference type="GO" id="GO:0003677">
    <property type="term" value="F:DNA binding"/>
    <property type="evidence" value="ECO:0007669"/>
    <property type="project" value="InterPro"/>
</dbReference>
<evidence type="ECO:0008006" key="3">
    <source>
        <dbReference type="Google" id="ProtNLM"/>
    </source>
</evidence>
<accession>A0A502FS04</accession>
<gene>
    <name evidence="1" type="ORF">EAH76_15885</name>
</gene>
<dbReference type="Proteomes" id="UP000319931">
    <property type="component" value="Unassembled WGS sequence"/>
</dbReference>
<sequence>MTGEEFKTVRTNAGLSLRELGELLRVSDLRSLQRWEDGTKEVSGPVSVLMKLLRDGVWPVA</sequence>
<dbReference type="CDD" id="cd00093">
    <property type="entry name" value="HTH_XRE"/>
    <property type="match status" value="1"/>
</dbReference>
<dbReference type="RefSeq" id="WP_140851249.1">
    <property type="nucleotide sequence ID" value="NZ_RCZC01000004.1"/>
</dbReference>
<protein>
    <recommendedName>
        <fullName evidence="3">XRE family transcriptional regulator</fullName>
    </recommendedName>
</protein>
<keyword evidence="2" id="KW-1185">Reference proteome</keyword>
<dbReference type="SUPFAM" id="SSF47413">
    <property type="entry name" value="lambda repressor-like DNA-binding domains"/>
    <property type="match status" value="1"/>
</dbReference>
<evidence type="ECO:0000313" key="1">
    <source>
        <dbReference type="EMBL" id="TPG52179.1"/>
    </source>
</evidence>
<dbReference type="Gene3D" id="1.10.260.40">
    <property type="entry name" value="lambda repressor-like DNA-binding domains"/>
    <property type="match status" value="1"/>
</dbReference>
<evidence type="ECO:0000313" key="2">
    <source>
        <dbReference type="Proteomes" id="UP000319931"/>
    </source>
</evidence>
<dbReference type="AlphaFoldDB" id="A0A502FS04"/>
<dbReference type="InterPro" id="IPR001387">
    <property type="entry name" value="Cro/C1-type_HTH"/>
</dbReference>
<dbReference type="InterPro" id="IPR010982">
    <property type="entry name" value="Lambda_DNA-bd_dom_sf"/>
</dbReference>